<comment type="subunit">
    <text evidence="15">Homodimer.</text>
</comment>
<comment type="subcellular location">
    <subcellularLocation>
        <location evidence="1 15">Cytoplasm</location>
    </subcellularLocation>
</comment>
<dbReference type="GO" id="GO:0005524">
    <property type="term" value="F:ATP binding"/>
    <property type="evidence" value="ECO:0007669"/>
    <property type="project" value="UniProtKB-KW"/>
</dbReference>
<dbReference type="GO" id="GO:0015940">
    <property type="term" value="P:pantothenate biosynthetic process"/>
    <property type="evidence" value="ECO:0007669"/>
    <property type="project" value="UniProtKB-UniRule"/>
</dbReference>
<feature type="binding site" evidence="15">
    <location>
        <begin position="149"/>
        <end position="152"/>
    </location>
    <ligand>
        <name>ATP</name>
        <dbReference type="ChEBI" id="CHEBI:30616"/>
    </ligand>
</feature>
<evidence type="ECO:0000256" key="12">
    <source>
        <dbReference type="ARBA" id="ARBA00048258"/>
    </source>
</evidence>
<dbReference type="EC" id="6.3.2.1" evidence="4 15"/>
<feature type="binding site" evidence="15">
    <location>
        <position position="61"/>
    </location>
    <ligand>
        <name>beta-alanine</name>
        <dbReference type="ChEBI" id="CHEBI:57966"/>
    </ligand>
</feature>
<keyword evidence="8 15" id="KW-0566">Pantothenate biosynthesis</keyword>
<keyword evidence="10 15" id="KW-0067">ATP-binding</keyword>
<feature type="active site" description="Proton donor" evidence="15">
    <location>
        <position position="37"/>
    </location>
</feature>
<evidence type="ECO:0000256" key="15">
    <source>
        <dbReference type="HAMAP-Rule" id="MF_00158"/>
    </source>
</evidence>
<dbReference type="InterPro" id="IPR003721">
    <property type="entry name" value="Pantoate_ligase"/>
</dbReference>
<evidence type="ECO:0000256" key="14">
    <source>
        <dbReference type="ARBA" id="ARBA00077433"/>
    </source>
</evidence>
<dbReference type="InterPro" id="IPR042176">
    <property type="entry name" value="Pantoate_ligase_C"/>
</dbReference>
<proteinExistence type="inferred from homology"/>
<dbReference type="Proteomes" id="UP000037397">
    <property type="component" value="Unassembled WGS sequence"/>
</dbReference>
<dbReference type="SUPFAM" id="SSF52374">
    <property type="entry name" value="Nucleotidylyl transferase"/>
    <property type="match status" value="1"/>
</dbReference>
<evidence type="ECO:0000256" key="8">
    <source>
        <dbReference type="ARBA" id="ARBA00022655"/>
    </source>
</evidence>
<feature type="binding site" evidence="15">
    <location>
        <begin position="30"/>
        <end position="37"/>
    </location>
    <ligand>
        <name>ATP</name>
        <dbReference type="ChEBI" id="CHEBI:30616"/>
    </ligand>
</feature>
<dbReference type="UniPathway" id="UPA00028">
    <property type="reaction ID" value="UER00005"/>
</dbReference>
<comment type="similarity">
    <text evidence="3 15">Belongs to the pantothenate synthetase family.</text>
</comment>
<evidence type="ECO:0000313" key="17">
    <source>
        <dbReference type="Proteomes" id="UP000037397"/>
    </source>
</evidence>
<feature type="binding site" evidence="15">
    <location>
        <position position="61"/>
    </location>
    <ligand>
        <name>(R)-pantoate</name>
        <dbReference type="ChEBI" id="CHEBI:15980"/>
    </ligand>
</feature>
<feature type="binding site" evidence="15">
    <location>
        <position position="178"/>
    </location>
    <ligand>
        <name>ATP</name>
        <dbReference type="ChEBI" id="CHEBI:30616"/>
    </ligand>
</feature>
<dbReference type="PANTHER" id="PTHR21299:SF1">
    <property type="entry name" value="PANTOATE--BETA-ALANINE LIGASE"/>
    <property type="match status" value="1"/>
</dbReference>
<keyword evidence="9 15" id="KW-0547">Nucleotide-binding</keyword>
<keyword evidence="7 15" id="KW-0436">Ligase</keyword>
<gene>
    <name evidence="15" type="primary">panC</name>
    <name evidence="16" type="ORF">VV01_20060</name>
</gene>
<dbReference type="CDD" id="cd00560">
    <property type="entry name" value="PanC"/>
    <property type="match status" value="1"/>
</dbReference>
<evidence type="ECO:0000256" key="3">
    <source>
        <dbReference type="ARBA" id="ARBA00009256"/>
    </source>
</evidence>
<dbReference type="GO" id="GO:0004592">
    <property type="term" value="F:pantoate-beta-alanine ligase activity"/>
    <property type="evidence" value="ECO:0007669"/>
    <property type="project" value="UniProtKB-UniRule"/>
</dbReference>
<evidence type="ECO:0000256" key="6">
    <source>
        <dbReference type="ARBA" id="ARBA00022490"/>
    </source>
</evidence>
<dbReference type="STRING" id="1631356.VV01_20060"/>
<feature type="binding site" evidence="15">
    <location>
        <begin position="186"/>
        <end position="189"/>
    </location>
    <ligand>
        <name>ATP</name>
        <dbReference type="ChEBI" id="CHEBI:30616"/>
    </ligand>
</feature>
<evidence type="ECO:0000313" key="16">
    <source>
        <dbReference type="EMBL" id="KNX39627.1"/>
    </source>
</evidence>
<comment type="caution">
    <text evidence="16">The sequence shown here is derived from an EMBL/GenBank/DDBJ whole genome shotgun (WGS) entry which is preliminary data.</text>
</comment>
<dbReference type="OrthoDB" id="9773087at2"/>
<feature type="binding site" evidence="15">
    <location>
        <position position="155"/>
    </location>
    <ligand>
        <name>(R)-pantoate</name>
        <dbReference type="ChEBI" id="CHEBI:15980"/>
    </ligand>
</feature>
<dbReference type="NCBIfam" id="TIGR00018">
    <property type="entry name" value="panC"/>
    <property type="match status" value="1"/>
</dbReference>
<comment type="function">
    <text evidence="13 15">Catalyzes the condensation of pantoate with beta-alanine in an ATP-dependent reaction via a pantoyl-adenylate intermediate.</text>
</comment>
<dbReference type="InterPro" id="IPR014729">
    <property type="entry name" value="Rossmann-like_a/b/a_fold"/>
</dbReference>
<keyword evidence="6 15" id="KW-0963">Cytoplasm</keyword>
<evidence type="ECO:0000256" key="9">
    <source>
        <dbReference type="ARBA" id="ARBA00022741"/>
    </source>
</evidence>
<keyword evidence="17" id="KW-1185">Reference proteome</keyword>
<accession>A0A0L6CPG9</accession>
<organism evidence="16 17">
    <name type="scientific">Luteipulveratus halotolerans</name>
    <dbReference type="NCBI Taxonomy" id="1631356"/>
    <lineage>
        <taxon>Bacteria</taxon>
        <taxon>Bacillati</taxon>
        <taxon>Actinomycetota</taxon>
        <taxon>Actinomycetes</taxon>
        <taxon>Micrococcales</taxon>
        <taxon>Dermacoccaceae</taxon>
        <taxon>Luteipulveratus</taxon>
    </lineage>
</organism>
<dbReference type="Gene3D" id="3.30.1300.10">
    <property type="entry name" value="Pantoate-beta-alanine ligase, C-terminal domain"/>
    <property type="match status" value="1"/>
</dbReference>
<sequence length="281" mass="30309">MLVVRTVADLRESLRAARRAEATIGLVPTMGALHHGHEALMEQARRECDVVVISIFVNPTQFNDPTDLERYPRTEEADLAAAERNGVDIAFVPDVAEMYPSGSSIEVRLDGPLVDTLEGAHRGSDHFHGVTTVVAKLFNIAQPTHAYFGQKDAQQVLVVQALVRELNLPVEIRVVDTVREPDGLAMSSRNIHVKGDDRRRALALKAALDATQSAYDGGSRDGAALVEAGVAAMKTYDVEPEYLAVVDPVTLEPLTEVDAGALVVIAAPVGPVRLIDNAVIR</sequence>
<comment type="miscellaneous">
    <text evidence="15">The reaction proceeds by a bi uni uni bi ping pong mechanism.</text>
</comment>
<dbReference type="HAMAP" id="MF_00158">
    <property type="entry name" value="PanC"/>
    <property type="match status" value="1"/>
</dbReference>
<dbReference type="GO" id="GO:0005829">
    <property type="term" value="C:cytosol"/>
    <property type="evidence" value="ECO:0007669"/>
    <property type="project" value="TreeGrafter"/>
</dbReference>
<evidence type="ECO:0000256" key="2">
    <source>
        <dbReference type="ARBA" id="ARBA00004990"/>
    </source>
</evidence>
<dbReference type="InterPro" id="IPR004821">
    <property type="entry name" value="Cyt_trans-like"/>
</dbReference>
<reference evidence="17" key="1">
    <citation type="submission" date="2015-03" db="EMBL/GenBank/DDBJ databases">
        <title>Luteipulveratus halotolerans sp. nov., a novel actinobacterium (Dermacoccaceae) from Sarawak, Malaysia.</title>
        <authorList>
            <person name="Juboi H."/>
            <person name="Basik A."/>
            <person name="Shamsul S.S."/>
            <person name="Arnold P."/>
            <person name="Schmitt E.K."/>
            <person name="Sanglier J.-J."/>
            <person name="Yeo T."/>
        </authorList>
    </citation>
    <scope>NUCLEOTIDE SEQUENCE [LARGE SCALE GENOMIC DNA]</scope>
    <source>
        <strain evidence="17">C296001</strain>
    </source>
</reference>
<dbReference type="PATRIC" id="fig|1631356.3.peg.4030"/>
<dbReference type="Pfam" id="PF02569">
    <property type="entry name" value="Pantoate_ligase"/>
    <property type="match status" value="1"/>
</dbReference>
<protein>
    <recommendedName>
        <fullName evidence="5 15">Pantothenate synthetase</fullName>
        <shortName evidence="15">PS</shortName>
        <ecNumber evidence="4 15">6.3.2.1</ecNumber>
    </recommendedName>
    <alternativeName>
        <fullName evidence="14 15">Pantoate--beta-alanine ligase</fullName>
    </alternativeName>
    <alternativeName>
        <fullName evidence="11 15">Pantoate-activating enzyme</fullName>
    </alternativeName>
</protein>
<dbReference type="Gene3D" id="3.40.50.620">
    <property type="entry name" value="HUPs"/>
    <property type="match status" value="1"/>
</dbReference>
<dbReference type="EMBL" id="LAIR01000002">
    <property type="protein sequence ID" value="KNX39627.1"/>
    <property type="molecule type" value="Genomic_DNA"/>
</dbReference>
<dbReference type="FunFam" id="3.40.50.620:FF:000114">
    <property type="entry name" value="Pantothenate synthetase"/>
    <property type="match status" value="1"/>
</dbReference>
<dbReference type="RefSeq" id="WP_050672053.1">
    <property type="nucleotide sequence ID" value="NZ_LAIR01000002.1"/>
</dbReference>
<name>A0A0L6CPG9_9MICO</name>
<evidence type="ECO:0000256" key="11">
    <source>
        <dbReference type="ARBA" id="ARBA00032806"/>
    </source>
</evidence>
<evidence type="ECO:0000256" key="4">
    <source>
        <dbReference type="ARBA" id="ARBA00012219"/>
    </source>
</evidence>
<evidence type="ECO:0000256" key="5">
    <source>
        <dbReference type="ARBA" id="ARBA00014155"/>
    </source>
</evidence>
<dbReference type="AlphaFoldDB" id="A0A0L6CPG9"/>
<evidence type="ECO:0000256" key="10">
    <source>
        <dbReference type="ARBA" id="ARBA00022840"/>
    </source>
</evidence>
<evidence type="ECO:0000256" key="1">
    <source>
        <dbReference type="ARBA" id="ARBA00004496"/>
    </source>
</evidence>
<evidence type="ECO:0000256" key="13">
    <source>
        <dbReference type="ARBA" id="ARBA00055042"/>
    </source>
</evidence>
<evidence type="ECO:0000256" key="7">
    <source>
        <dbReference type="ARBA" id="ARBA00022598"/>
    </source>
</evidence>
<comment type="catalytic activity">
    <reaction evidence="12 15">
        <text>(R)-pantoate + beta-alanine + ATP = (R)-pantothenate + AMP + diphosphate + H(+)</text>
        <dbReference type="Rhea" id="RHEA:10912"/>
        <dbReference type="ChEBI" id="CHEBI:15378"/>
        <dbReference type="ChEBI" id="CHEBI:15980"/>
        <dbReference type="ChEBI" id="CHEBI:29032"/>
        <dbReference type="ChEBI" id="CHEBI:30616"/>
        <dbReference type="ChEBI" id="CHEBI:33019"/>
        <dbReference type="ChEBI" id="CHEBI:57966"/>
        <dbReference type="ChEBI" id="CHEBI:456215"/>
        <dbReference type="EC" id="6.3.2.1"/>
    </reaction>
</comment>
<dbReference type="NCBIfam" id="TIGR00125">
    <property type="entry name" value="cyt_tran_rel"/>
    <property type="match status" value="1"/>
</dbReference>
<dbReference type="PANTHER" id="PTHR21299">
    <property type="entry name" value="CYTIDYLATE KINASE/PANTOATE-BETA-ALANINE LIGASE"/>
    <property type="match status" value="1"/>
</dbReference>
<comment type="pathway">
    <text evidence="2 15">Cofactor biosynthesis; (R)-pantothenate biosynthesis; (R)-pantothenate from (R)-pantoate and beta-alanine: step 1/1.</text>
</comment>